<evidence type="ECO:0000256" key="6">
    <source>
        <dbReference type="RuleBase" id="RU362091"/>
    </source>
</evidence>
<dbReference type="OrthoDB" id="6132759at2759"/>
<keyword evidence="3 7" id="KW-0812">Transmembrane</keyword>
<dbReference type="InterPro" id="IPR001734">
    <property type="entry name" value="Na/solute_symporter"/>
</dbReference>
<comment type="similarity">
    <text evidence="2 6">Belongs to the sodium:solute symporter (SSF) (TC 2.A.21) family.</text>
</comment>
<dbReference type="GO" id="GO:0005886">
    <property type="term" value="C:plasma membrane"/>
    <property type="evidence" value="ECO:0007669"/>
    <property type="project" value="TreeGrafter"/>
</dbReference>
<dbReference type="AlphaFoldDB" id="Q4RYU5"/>
<name>Q4RYU5_TETNG</name>
<comment type="caution">
    <text evidence="8">The sequence shown here is derived from an EMBL/GenBank/DDBJ whole genome shotgun (WGS) entry which is preliminary data.</text>
</comment>
<dbReference type="PANTHER" id="PTHR11819">
    <property type="entry name" value="SOLUTE CARRIER FAMILY 5"/>
    <property type="match status" value="1"/>
</dbReference>
<evidence type="ECO:0000313" key="8">
    <source>
        <dbReference type="EMBL" id="CAG06437.1"/>
    </source>
</evidence>
<keyword evidence="4 7" id="KW-1133">Transmembrane helix</keyword>
<accession>Q4RYU5</accession>
<organism evidence="8">
    <name type="scientific">Tetraodon nigroviridis</name>
    <name type="common">Spotted green pufferfish</name>
    <name type="synonym">Chelonodon nigroviridis</name>
    <dbReference type="NCBI Taxonomy" id="99883"/>
    <lineage>
        <taxon>Eukaryota</taxon>
        <taxon>Metazoa</taxon>
        <taxon>Chordata</taxon>
        <taxon>Craniata</taxon>
        <taxon>Vertebrata</taxon>
        <taxon>Euteleostomi</taxon>
        <taxon>Actinopterygii</taxon>
        <taxon>Neopterygii</taxon>
        <taxon>Teleostei</taxon>
        <taxon>Neoteleostei</taxon>
        <taxon>Acanthomorphata</taxon>
        <taxon>Eupercaria</taxon>
        <taxon>Tetraodontiformes</taxon>
        <taxon>Tetradontoidea</taxon>
        <taxon>Tetraodontidae</taxon>
        <taxon>Tetraodon</taxon>
    </lineage>
</organism>
<comment type="subcellular location">
    <subcellularLocation>
        <location evidence="1">Membrane</location>
        <topology evidence="1">Multi-pass membrane protein</topology>
    </subcellularLocation>
</comment>
<feature type="non-terminal residue" evidence="8">
    <location>
        <position position="1"/>
    </location>
</feature>
<proteinExistence type="inferred from homology"/>
<gene>
    <name evidence="8" type="ORF">GSTENG00026788001</name>
</gene>
<dbReference type="Pfam" id="PF00474">
    <property type="entry name" value="SSF"/>
    <property type="match status" value="1"/>
</dbReference>
<evidence type="ECO:0000256" key="4">
    <source>
        <dbReference type="ARBA" id="ARBA00022989"/>
    </source>
</evidence>
<reference evidence="8" key="2">
    <citation type="submission" date="2004-02" db="EMBL/GenBank/DDBJ databases">
        <authorList>
            <consortium name="Genoscope"/>
            <consortium name="Whitehead Institute Centre for Genome Research"/>
        </authorList>
    </citation>
    <scope>NUCLEOTIDE SEQUENCE</scope>
</reference>
<evidence type="ECO:0000256" key="5">
    <source>
        <dbReference type="ARBA" id="ARBA00023136"/>
    </source>
</evidence>
<dbReference type="KEGG" id="tng:GSTEN00026788G001"/>
<dbReference type="GO" id="GO:0005412">
    <property type="term" value="F:D-glucose:sodium symporter activity"/>
    <property type="evidence" value="ECO:0007669"/>
    <property type="project" value="TreeGrafter"/>
</dbReference>
<dbReference type="Gene3D" id="1.20.1730.10">
    <property type="entry name" value="Sodium/glucose cotransporter"/>
    <property type="match status" value="1"/>
</dbReference>
<evidence type="ECO:0000256" key="1">
    <source>
        <dbReference type="ARBA" id="ARBA00004141"/>
    </source>
</evidence>
<dbReference type="EMBL" id="CAAE01014974">
    <property type="protein sequence ID" value="CAG06437.1"/>
    <property type="molecule type" value="Genomic_DNA"/>
</dbReference>
<reference evidence="8" key="1">
    <citation type="journal article" date="2004" name="Nature">
        <title>Genome duplication in the teleost fish Tetraodon nigroviridis reveals the early vertebrate proto-karyotype.</title>
        <authorList>
            <person name="Jaillon O."/>
            <person name="Aury J.-M."/>
            <person name="Brunet F."/>
            <person name="Petit J.-L."/>
            <person name="Stange-Thomann N."/>
            <person name="Mauceli E."/>
            <person name="Bouneau L."/>
            <person name="Fischer C."/>
            <person name="Ozouf-Costaz C."/>
            <person name="Bernot A."/>
            <person name="Nicaud S."/>
            <person name="Jaffe D."/>
            <person name="Fisher S."/>
            <person name="Lutfalla G."/>
            <person name="Dossat C."/>
            <person name="Segurens B."/>
            <person name="Dasilva C."/>
            <person name="Salanoubat M."/>
            <person name="Levy M."/>
            <person name="Boudet N."/>
            <person name="Castellano S."/>
            <person name="Anthouard V."/>
            <person name="Jubin C."/>
            <person name="Castelli V."/>
            <person name="Katinka M."/>
            <person name="Vacherie B."/>
            <person name="Biemont C."/>
            <person name="Skalli Z."/>
            <person name="Cattolico L."/>
            <person name="Poulain J."/>
            <person name="De Berardinis V."/>
            <person name="Cruaud C."/>
            <person name="Duprat S."/>
            <person name="Brottier P."/>
            <person name="Coutanceau J.-P."/>
            <person name="Gouzy J."/>
            <person name="Parra G."/>
            <person name="Lardier G."/>
            <person name="Chapple C."/>
            <person name="McKernan K.J."/>
            <person name="McEwan P."/>
            <person name="Bosak S."/>
            <person name="Kellis M."/>
            <person name="Volff J.-N."/>
            <person name="Guigo R."/>
            <person name="Zody M.C."/>
            <person name="Mesirov J."/>
            <person name="Lindblad-Toh K."/>
            <person name="Birren B."/>
            <person name="Nusbaum C."/>
            <person name="Kahn D."/>
            <person name="Robinson-Rechavi M."/>
            <person name="Laudet V."/>
            <person name="Schachter V."/>
            <person name="Quetier F."/>
            <person name="Saurin W."/>
            <person name="Scarpelli C."/>
            <person name="Wincker P."/>
            <person name="Lander E.S."/>
            <person name="Weissenbach J."/>
            <person name="Roest Crollius H."/>
        </authorList>
    </citation>
    <scope>NUCLEOTIDE SEQUENCE [LARGE SCALE GENOMIC DNA]</scope>
</reference>
<evidence type="ECO:0000256" key="3">
    <source>
        <dbReference type="ARBA" id="ARBA00022692"/>
    </source>
</evidence>
<dbReference type="PANTHER" id="PTHR11819:SF145">
    <property type="entry name" value="SODIUM_GLUCOSE COTRANSPORTER 2"/>
    <property type="match status" value="1"/>
</dbReference>
<dbReference type="PROSITE" id="PS50283">
    <property type="entry name" value="NA_SOLUT_SYMP_3"/>
    <property type="match status" value="1"/>
</dbReference>
<evidence type="ECO:0000256" key="7">
    <source>
        <dbReference type="SAM" id="Phobius"/>
    </source>
</evidence>
<protein>
    <submittedName>
        <fullName evidence="8">(spotted green pufferfish) hypothetical protein</fullName>
    </submittedName>
</protein>
<dbReference type="InterPro" id="IPR038377">
    <property type="entry name" value="Na/Glc_symporter_sf"/>
</dbReference>
<feature type="transmembrane region" description="Helical" evidence="7">
    <location>
        <begin position="6"/>
        <end position="25"/>
    </location>
</feature>
<evidence type="ECO:0000256" key="2">
    <source>
        <dbReference type="ARBA" id="ARBA00006434"/>
    </source>
</evidence>
<keyword evidence="5 7" id="KW-0472">Membrane</keyword>
<sequence>VVNNPADIVVVVGYFLAVTGVGIWVRRRSNRCRSDGCGYRGFMFQSMSRTDRGTVGGYFLAGRTITWWQVGASLLASNIGSGPFVGLAGTGAPWVGSPL</sequence>